<evidence type="ECO:0000256" key="1">
    <source>
        <dbReference type="SAM" id="Phobius"/>
    </source>
</evidence>
<evidence type="ECO:0000313" key="3">
    <source>
        <dbReference type="Proteomes" id="UP000295678"/>
    </source>
</evidence>
<name>A0A4R3MHG9_9HYPH</name>
<accession>A0A4R3MHG9</accession>
<reference evidence="2 3" key="1">
    <citation type="submission" date="2019-03" db="EMBL/GenBank/DDBJ databases">
        <title>Genomic Encyclopedia of Type Strains, Phase IV (KMG-IV): sequencing the most valuable type-strain genomes for metagenomic binning, comparative biology and taxonomic classification.</title>
        <authorList>
            <person name="Goeker M."/>
        </authorList>
    </citation>
    <scope>NUCLEOTIDE SEQUENCE [LARGE SCALE GENOMIC DNA]</scope>
    <source>
        <strain evidence="2 3">DSM 19345</strain>
    </source>
</reference>
<comment type="caution">
    <text evidence="2">The sequence shown here is derived from an EMBL/GenBank/DDBJ whole genome shotgun (WGS) entry which is preliminary data.</text>
</comment>
<keyword evidence="1" id="KW-1133">Transmembrane helix</keyword>
<evidence type="ECO:0000313" key="2">
    <source>
        <dbReference type="EMBL" id="TCT12677.1"/>
    </source>
</evidence>
<organism evidence="2 3">
    <name type="scientific">Tepidamorphus gemmatus</name>
    <dbReference type="NCBI Taxonomy" id="747076"/>
    <lineage>
        <taxon>Bacteria</taxon>
        <taxon>Pseudomonadati</taxon>
        <taxon>Pseudomonadota</taxon>
        <taxon>Alphaproteobacteria</taxon>
        <taxon>Hyphomicrobiales</taxon>
        <taxon>Tepidamorphaceae</taxon>
        <taxon>Tepidamorphus</taxon>
    </lineage>
</organism>
<keyword evidence="1" id="KW-0472">Membrane</keyword>
<feature type="transmembrane region" description="Helical" evidence="1">
    <location>
        <begin position="68"/>
        <end position="93"/>
    </location>
</feature>
<keyword evidence="3" id="KW-1185">Reference proteome</keyword>
<keyword evidence="1" id="KW-0812">Transmembrane</keyword>
<feature type="transmembrane region" description="Helical" evidence="1">
    <location>
        <begin position="6"/>
        <end position="29"/>
    </location>
</feature>
<sequence length="108" mass="11885">MMLISLRPIIGMMVMVAVTIVVVMLMLTVSITAQPKRQRHYHISRCPASSVTTPFAAVPVAAADRRHVMIVVMPIIVMMVMTMIGILVGIVVAPTVERWTLSNVFIIV</sequence>
<proteinExistence type="predicted"/>
<protein>
    <submittedName>
        <fullName evidence="2">Uncharacterized protein</fullName>
    </submittedName>
</protein>
<dbReference type="RefSeq" id="WP_132805443.1">
    <property type="nucleotide sequence ID" value="NZ_SMAK01000002.1"/>
</dbReference>
<gene>
    <name evidence="2" type="ORF">EDC22_102362</name>
</gene>
<dbReference type="AlphaFoldDB" id="A0A4R3MHG9"/>
<dbReference type="EMBL" id="SMAK01000002">
    <property type="protein sequence ID" value="TCT12677.1"/>
    <property type="molecule type" value="Genomic_DNA"/>
</dbReference>
<dbReference type="Proteomes" id="UP000295678">
    <property type="component" value="Unassembled WGS sequence"/>
</dbReference>